<dbReference type="AlphaFoldDB" id="A0A2P5I7K0"/>
<dbReference type="Proteomes" id="UP000094444">
    <property type="component" value="Unassembled WGS sequence"/>
</dbReference>
<comment type="caution">
    <text evidence="2">The sequence shown here is derived from an EMBL/GenBank/DDBJ whole genome shotgun (WGS) entry which is preliminary data.</text>
</comment>
<feature type="compositionally biased region" description="Basic residues" evidence="1">
    <location>
        <begin position="318"/>
        <end position="327"/>
    </location>
</feature>
<accession>A0A2P5I7K0</accession>
<evidence type="ECO:0000256" key="1">
    <source>
        <dbReference type="SAM" id="MobiDB-lite"/>
    </source>
</evidence>
<feature type="compositionally biased region" description="Basic and acidic residues" evidence="1">
    <location>
        <begin position="287"/>
        <end position="310"/>
    </location>
</feature>
<dbReference type="OrthoDB" id="5556956at2759"/>
<evidence type="ECO:0008006" key="4">
    <source>
        <dbReference type="Google" id="ProtNLM"/>
    </source>
</evidence>
<dbReference type="GO" id="GO:0000462">
    <property type="term" value="P:maturation of SSU-rRNA from tricistronic rRNA transcript (SSU-rRNA, 5.8S rRNA, LSU-rRNA)"/>
    <property type="evidence" value="ECO:0007669"/>
    <property type="project" value="TreeGrafter"/>
</dbReference>
<feature type="compositionally biased region" description="Low complexity" evidence="1">
    <location>
        <begin position="110"/>
        <end position="121"/>
    </location>
</feature>
<keyword evidence="3" id="KW-1185">Reference proteome</keyword>
<gene>
    <name evidence="2" type="ORF">DHEL01_v203114</name>
</gene>
<dbReference type="PANTHER" id="PTHR28096">
    <property type="entry name" value="PROTEIN FAF1"/>
    <property type="match status" value="1"/>
</dbReference>
<feature type="region of interest" description="Disordered" evidence="1">
    <location>
        <begin position="50"/>
        <end position="207"/>
    </location>
</feature>
<protein>
    <recommendedName>
        <fullName evidence="4">Protein FAF1</fullName>
    </recommendedName>
</protein>
<feature type="compositionally biased region" description="Acidic residues" evidence="1">
    <location>
        <begin position="99"/>
        <end position="109"/>
    </location>
</feature>
<proteinExistence type="predicted"/>
<feature type="region of interest" description="Disordered" evidence="1">
    <location>
        <begin position="228"/>
        <end position="248"/>
    </location>
</feature>
<feature type="compositionally biased region" description="Polar residues" evidence="1">
    <location>
        <begin position="138"/>
        <end position="151"/>
    </location>
</feature>
<name>A0A2P5I7K0_DIAHE</name>
<feature type="compositionally biased region" description="Basic and acidic residues" evidence="1">
    <location>
        <begin position="125"/>
        <end position="134"/>
    </location>
</feature>
<dbReference type="InParanoid" id="A0A2P5I7K0"/>
<feature type="compositionally biased region" description="Basic and acidic residues" evidence="1">
    <location>
        <begin position="343"/>
        <end position="370"/>
    </location>
</feature>
<feature type="compositionally biased region" description="Basic and acidic residues" evidence="1">
    <location>
        <begin position="77"/>
        <end position="92"/>
    </location>
</feature>
<feature type="compositionally biased region" description="Polar residues" evidence="1">
    <location>
        <begin position="228"/>
        <end position="238"/>
    </location>
</feature>
<dbReference type="InterPro" id="IPR053030">
    <property type="entry name" value="Ribosomal_biogenesis_FAF1-like"/>
</dbReference>
<evidence type="ECO:0000313" key="3">
    <source>
        <dbReference type="Proteomes" id="UP000094444"/>
    </source>
</evidence>
<dbReference type="PANTHER" id="PTHR28096:SF1">
    <property type="entry name" value="PROTEIN FAF1"/>
    <property type="match status" value="1"/>
</dbReference>
<evidence type="ECO:0000313" key="2">
    <source>
        <dbReference type="EMBL" id="POS78478.1"/>
    </source>
</evidence>
<dbReference type="GO" id="GO:0005730">
    <property type="term" value="C:nucleolus"/>
    <property type="evidence" value="ECO:0007669"/>
    <property type="project" value="TreeGrafter"/>
</dbReference>
<feature type="region of interest" description="Disordered" evidence="1">
    <location>
        <begin position="278"/>
        <end position="378"/>
    </location>
</feature>
<sequence>MAPSTVVLGKRKRRALTDTAADAEAKAEEAAAMEEAQAIFRKHFEAQFAPLDGSDDDEAGKPAAKGRRKGAAAKGGHKGDRDDAAGVEDMRSESSGSGGEDEVEDDDYSSSEGAETGSGSETEGENGHRVEVVDYSKPTPSLSTLTHQTALMTKREMRAYLSSRPPETAVSPAAASSGKARSKHHQRQQQAGNDDSEDPQNEDSRTLLANDLELQRLISESHILSATNPFNTATSGATAPNKAFSEGRTRALTTDLRLQRLGSAGSIFNSQKKMPMNVRKGILGAKAAREEKRRREAKENGIILERERPDGAGPGAKGRNKATRKQGRGSELPVDMPGMGRMKGGELRLSKRDVRAVEMEGKRMGGDQRGKGKHRRRR</sequence>
<dbReference type="EMBL" id="MAVT02000182">
    <property type="protein sequence ID" value="POS78478.1"/>
    <property type="molecule type" value="Genomic_DNA"/>
</dbReference>
<dbReference type="STRING" id="158607.A0A2P5I7K0"/>
<organism evidence="2 3">
    <name type="scientific">Diaporthe helianthi</name>
    <dbReference type="NCBI Taxonomy" id="158607"/>
    <lineage>
        <taxon>Eukaryota</taxon>
        <taxon>Fungi</taxon>
        <taxon>Dikarya</taxon>
        <taxon>Ascomycota</taxon>
        <taxon>Pezizomycotina</taxon>
        <taxon>Sordariomycetes</taxon>
        <taxon>Sordariomycetidae</taxon>
        <taxon>Diaporthales</taxon>
        <taxon>Diaporthaceae</taxon>
        <taxon>Diaporthe</taxon>
    </lineage>
</organism>
<dbReference type="FunCoup" id="A0A2P5I7K0">
    <property type="interactions" value="183"/>
</dbReference>
<feature type="region of interest" description="Disordered" evidence="1">
    <location>
        <begin position="1"/>
        <end position="32"/>
    </location>
</feature>
<reference evidence="2" key="1">
    <citation type="submission" date="2017-09" db="EMBL/GenBank/DDBJ databases">
        <title>Polyketide synthases of a Diaporthe helianthi virulent isolate.</title>
        <authorList>
            <person name="Baroncelli R."/>
        </authorList>
    </citation>
    <scope>NUCLEOTIDE SEQUENCE [LARGE SCALE GENOMIC DNA]</scope>
    <source>
        <strain evidence="2">7/96</strain>
    </source>
</reference>